<sequence>MLGELAQVHWQLGQTLLPEHFVAQETALLTDSSIRFSLTGKPFYGLAQLALDLSETAKDIVGISEFCCILPSGELIKLNANAEFLFNRGQVILPKSAVCADLYINIYEHNALTAKDIRLEMQQDAEPNIAPGNDDVVRKGYVLEVISVPNFADEATSEVEMLSRRGKLTQLHQFKLVHFAKNNAQNWLPDERYLPPLLVLSHSSLFAKRAERLQQYLTCFKTELEEPILQAIEARNSQQAELSAIECQQQRHASEQHSGEVIKTHQLSLLSSLYKTQRMLNTITQTDSEVLVHPYELFCQLEAFYIDCKLYRNGLPNTDAIVYRHNALAEVFDKLIDLLDEVIFLKEYSYRHSALRETNGIYSCAVDADAAQENTRFYLAIYHESQAQVGQCPVPGLVTSETRLRSATPDNIESLKLTQVTSDTVLVRLNNNRPHNRAAQYYEVHKDGEWHNIVKAHSFAFYGQSEFRGYLFEFITETKNYAARR</sequence>
<dbReference type="NCBIfam" id="TIGR03353">
    <property type="entry name" value="VI_chp_4"/>
    <property type="match status" value="1"/>
</dbReference>
<name>A0A1N6M3G8_9VIBR</name>
<dbReference type="PANTHER" id="PTHR35566">
    <property type="entry name" value="BLR3599 PROTEIN"/>
    <property type="match status" value="1"/>
</dbReference>
<evidence type="ECO:0000313" key="2">
    <source>
        <dbReference type="EMBL" id="SIO93981.1"/>
    </source>
</evidence>
<organism evidence="2 3">
    <name type="scientific">Vibrio spartinae</name>
    <dbReference type="NCBI Taxonomy" id="1918945"/>
    <lineage>
        <taxon>Bacteria</taxon>
        <taxon>Pseudomonadati</taxon>
        <taxon>Pseudomonadota</taxon>
        <taxon>Gammaproteobacteria</taxon>
        <taxon>Vibrionales</taxon>
        <taxon>Vibrionaceae</taxon>
        <taxon>Vibrio</taxon>
    </lineage>
</organism>
<dbReference type="OrthoDB" id="9775333at2"/>
<evidence type="ECO:0000313" key="3">
    <source>
        <dbReference type="Proteomes" id="UP000184774"/>
    </source>
</evidence>
<dbReference type="Proteomes" id="UP000184774">
    <property type="component" value="Unassembled WGS sequence"/>
</dbReference>
<accession>A0A1N6M3G8</accession>
<dbReference type="PANTHER" id="PTHR35566:SF1">
    <property type="entry name" value="TYPE VI SECRETION SYSTEM BASEPLATE COMPONENT TSSK1"/>
    <property type="match status" value="1"/>
</dbReference>
<dbReference type="InterPro" id="IPR010263">
    <property type="entry name" value="T6SS_TssK"/>
</dbReference>
<keyword evidence="4" id="KW-1185">Reference proteome</keyword>
<reference evidence="1 4" key="3">
    <citation type="journal article" date="2020" name="J. Nat. Prod.">
        <title>Genomics-Metabolomics Profiling Disclosed Marine Vibrio spartinae 3.6 as a Producer of a New Branched Side Chain Prodigiosin.</title>
        <authorList>
            <person name="Vitale G.A."/>
            <person name="Sciarretta M."/>
            <person name="Palma Esposito F."/>
            <person name="January G.G."/>
            <person name="Giaccio M."/>
            <person name="Bunk B."/>
            <person name="Sproer C."/>
            <person name="Bajerski F."/>
            <person name="Power D."/>
            <person name="Festa C."/>
            <person name="Monti M.C."/>
            <person name="D'Auria M.V."/>
            <person name="de Pascale D."/>
        </authorList>
    </citation>
    <scope>NUCLEOTIDE SEQUENCE [LARGE SCALE GENOMIC DNA]</scope>
    <source>
        <strain evidence="1 4">3.6</strain>
    </source>
</reference>
<dbReference type="AlphaFoldDB" id="A0A1N6M3G8"/>
<reference evidence="1" key="2">
    <citation type="submission" date="2019-11" db="EMBL/GenBank/DDBJ databases">
        <authorList>
            <person name="January G."/>
            <person name="Bunk B."/>
        </authorList>
    </citation>
    <scope>NUCLEOTIDE SEQUENCE</scope>
    <source>
        <strain evidence="1">3.6</strain>
    </source>
</reference>
<dbReference type="EMBL" id="CP046268">
    <property type="protein sequence ID" value="QMV14491.1"/>
    <property type="molecule type" value="Genomic_DNA"/>
</dbReference>
<dbReference type="RefSeq" id="WP_074372536.1">
    <property type="nucleotide sequence ID" value="NZ_AP024907.1"/>
</dbReference>
<dbReference type="Proteomes" id="UP000515264">
    <property type="component" value="Chromosome 1"/>
</dbReference>
<reference evidence="2 3" key="1">
    <citation type="submission" date="2016-12" db="EMBL/GenBank/DDBJ databases">
        <authorList>
            <person name="Song W.-J."/>
            <person name="Kurnit D.M."/>
        </authorList>
    </citation>
    <scope>NUCLEOTIDE SEQUENCE [LARGE SCALE GENOMIC DNA]</scope>
    <source>
        <strain evidence="2 3">CECT 9026</strain>
    </source>
</reference>
<gene>
    <name evidence="2" type="ORF">VSP9026_01662</name>
    <name evidence="1" type="ORF">Vspart_01747</name>
</gene>
<dbReference type="Pfam" id="PF05936">
    <property type="entry name" value="T6SS_VasE"/>
    <property type="match status" value="1"/>
</dbReference>
<evidence type="ECO:0000313" key="1">
    <source>
        <dbReference type="EMBL" id="QMV14491.1"/>
    </source>
</evidence>
<proteinExistence type="predicted"/>
<dbReference type="EMBL" id="FSSB01000010">
    <property type="protein sequence ID" value="SIO93981.1"/>
    <property type="molecule type" value="Genomic_DNA"/>
</dbReference>
<evidence type="ECO:0000313" key="4">
    <source>
        <dbReference type="Proteomes" id="UP000515264"/>
    </source>
</evidence>
<protein>
    <submittedName>
        <fullName evidence="1">Type VI secretion protein, family</fullName>
    </submittedName>
</protein>